<reference evidence="7 8" key="1">
    <citation type="journal article" date="2018" name="Int. J. Syst. Evol. Microbiol.">
        <title>Mesosutterella multiformis gen. nov., sp. nov., a member of the family Sutterellaceae and Sutterella megalosphaeroides sp. nov., isolated from human faeces.</title>
        <authorList>
            <person name="Sakamoto M."/>
            <person name="Ikeyama N."/>
            <person name="Kunihiro T."/>
            <person name="Iino T."/>
            <person name="Yuki M."/>
            <person name="Ohkuma M."/>
        </authorList>
    </citation>
    <scope>NUCLEOTIDE SEQUENCE [LARGE SCALE GENOMIC DNA]</scope>
    <source>
        <strain evidence="7 8">6FBBBH3</strain>
    </source>
</reference>
<accession>A0A2Z6IA93</accession>
<dbReference type="SUPFAM" id="SSF56425">
    <property type="entry name" value="Succinate dehydrogenase/fumarate reductase flavoprotein, catalytic domain"/>
    <property type="match status" value="1"/>
</dbReference>
<dbReference type="RefSeq" id="WP_120176951.1">
    <property type="nucleotide sequence ID" value="NZ_AP018786.1"/>
</dbReference>
<dbReference type="Gene3D" id="3.50.50.60">
    <property type="entry name" value="FAD/NAD(P)-binding domain"/>
    <property type="match status" value="1"/>
</dbReference>
<proteinExistence type="predicted"/>
<keyword evidence="3" id="KW-0274">FAD</keyword>
<dbReference type="KEGG" id="sutt:SUTMEG_12200"/>
<evidence type="ECO:0000313" key="7">
    <source>
        <dbReference type="EMBL" id="BBF23329.1"/>
    </source>
</evidence>
<dbReference type="InterPro" id="IPR006311">
    <property type="entry name" value="TAT_signal"/>
</dbReference>
<gene>
    <name evidence="7" type="ORF">SUTMEG_12200</name>
</gene>
<dbReference type="InterPro" id="IPR003953">
    <property type="entry name" value="FAD-dep_OxRdtase_2_FAD-bd"/>
</dbReference>
<dbReference type="InterPro" id="IPR050315">
    <property type="entry name" value="FAD-oxidoreductase_2"/>
</dbReference>
<evidence type="ECO:0000313" key="8">
    <source>
        <dbReference type="Proteomes" id="UP000271003"/>
    </source>
</evidence>
<dbReference type="EMBL" id="AP018786">
    <property type="protein sequence ID" value="BBF23329.1"/>
    <property type="molecule type" value="Genomic_DNA"/>
</dbReference>
<evidence type="ECO:0000256" key="4">
    <source>
        <dbReference type="ARBA" id="ARBA00023002"/>
    </source>
</evidence>
<dbReference type="Proteomes" id="UP000271003">
    <property type="component" value="Chromosome"/>
</dbReference>
<evidence type="ECO:0000256" key="3">
    <source>
        <dbReference type="ARBA" id="ARBA00022827"/>
    </source>
</evidence>
<keyword evidence="8" id="KW-1185">Reference proteome</keyword>
<name>A0A2Z6IA93_9BURK</name>
<feature type="chain" id="PRO_5016251200" evidence="5">
    <location>
        <begin position="32"/>
        <end position="497"/>
    </location>
</feature>
<evidence type="ECO:0000259" key="6">
    <source>
        <dbReference type="Pfam" id="PF00890"/>
    </source>
</evidence>
<sequence>MTDMNRRSALRTGLFGAVAATAAGTANLVHAAEPAAETGVKTLEFDLVVIGAGCAGMTAALEAADAGAKVALLEKMSAPFGNTIYAGGHFNATNTFVQKKNGFTDTIDEFYKDMMEVSQHRGDPKLTRIYCEKSADCIEWLTKRCGIKWGKMVKEVWPATVRGHVVAGPKKPGGAQLTFQMLEEVKKHKNITFMTNTKAIELLKTPLLECVGARAVSKSQGALELRSKCGVIVATGGFHANKEMVCRYMGGGVAWMPLRGSAYMMGENITLTRPFFPNYVNMDQFHGGPIGVNQANPSTMVNYGVIVNKAAHRIIDEEKTYVAIAKELPSITKDNSAFIIIDSQVVDIETVATRIARYKKAKAPIAEGKTIAELAKSMGVDEKTLVGTIDEYNAAVKAGKGDTLTPPNTLEKPRLIEKGPFFAFAFQGGMTATFGGPKIGANGEVLNTENQPIPGLFACGNSIGGLFYDDYIVGSQLTAAVIWGRLSAQAAVKALKA</sequence>
<dbReference type="SUPFAM" id="SSF51905">
    <property type="entry name" value="FAD/NAD(P)-binding domain"/>
    <property type="match status" value="1"/>
</dbReference>
<dbReference type="InterPro" id="IPR036188">
    <property type="entry name" value="FAD/NAD-bd_sf"/>
</dbReference>
<dbReference type="AlphaFoldDB" id="A0A2Z6IA93"/>
<dbReference type="InterPro" id="IPR027477">
    <property type="entry name" value="Succ_DH/fumarate_Rdtase_cat_sf"/>
</dbReference>
<feature type="signal peptide" evidence="5">
    <location>
        <begin position="1"/>
        <end position="31"/>
    </location>
</feature>
<keyword evidence="2" id="KW-0285">Flavoprotein</keyword>
<dbReference type="PANTHER" id="PTHR43400:SF7">
    <property type="entry name" value="FAD-DEPENDENT OXIDOREDUCTASE 2 FAD BINDING DOMAIN-CONTAINING PROTEIN"/>
    <property type="match status" value="1"/>
</dbReference>
<protein>
    <submittedName>
        <fullName evidence="7">Flavocytochrome c</fullName>
    </submittedName>
</protein>
<feature type="domain" description="FAD-dependent oxidoreductase 2 FAD-binding" evidence="6">
    <location>
        <begin position="46"/>
        <end position="465"/>
    </location>
</feature>
<dbReference type="OrthoDB" id="9813348at2"/>
<evidence type="ECO:0000256" key="2">
    <source>
        <dbReference type="ARBA" id="ARBA00022630"/>
    </source>
</evidence>
<comment type="cofactor">
    <cofactor evidence="1">
        <name>FAD</name>
        <dbReference type="ChEBI" id="CHEBI:57692"/>
    </cofactor>
</comment>
<keyword evidence="4" id="KW-0560">Oxidoreductase</keyword>
<dbReference type="PANTHER" id="PTHR43400">
    <property type="entry name" value="FUMARATE REDUCTASE"/>
    <property type="match status" value="1"/>
</dbReference>
<dbReference type="PROSITE" id="PS51318">
    <property type="entry name" value="TAT"/>
    <property type="match status" value="1"/>
</dbReference>
<evidence type="ECO:0000256" key="1">
    <source>
        <dbReference type="ARBA" id="ARBA00001974"/>
    </source>
</evidence>
<dbReference type="Pfam" id="PF00890">
    <property type="entry name" value="FAD_binding_2"/>
    <property type="match status" value="1"/>
</dbReference>
<dbReference type="PRINTS" id="PR00368">
    <property type="entry name" value="FADPNR"/>
</dbReference>
<dbReference type="GO" id="GO:0016491">
    <property type="term" value="F:oxidoreductase activity"/>
    <property type="evidence" value="ECO:0007669"/>
    <property type="project" value="UniProtKB-KW"/>
</dbReference>
<organism evidence="7 8">
    <name type="scientific">Sutterella megalosphaeroides</name>
    <dbReference type="NCBI Taxonomy" id="2494234"/>
    <lineage>
        <taxon>Bacteria</taxon>
        <taxon>Pseudomonadati</taxon>
        <taxon>Pseudomonadota</taxon>
        <taxon>Betaproteobacteria</taxon>
        <taxon>Burkholderiales</taxon>
        <taxon>Sutterellaceae</taxon>
        <taxon>Sutterella</taxon>
    </lineage>
</organism>
<dbReference type="Gene3D" id="3.90.700.10">
    <property type="entry name" value="Succinate dehydrogenase/fumarate reductase flavoprotein, catalytic domain"/>
    <property type="match status" value="1"/>
</dbReference>
<evidence type="ECO:0000256" key="5">
    <source>
        <dbReference type="SAM" id="SignalP"/>
    </source>
</evidence>
<keyword evidence="5" id="KW-0732">Signal</keyword>
<dbReference type="PRINTS" id="PR00411">
    <property type="entry name" value="PNDRDTASEI"/>
</dbReference>